<feature type="transmembrane region" description="Helical" evidence="1">
    <location>
        <begin position="290"/>
        <end position="311"/>
    </location>
</feature>
<feature type="transmembrane region" description="Helical" evidence="1">
    <location>
        <begin position="158"/>
        <end position="182"/>
    </location>
</feature>
<feature type="transmembrane region" description="Helical" evidence="1">
    <location>
        <begin position="225"/>
        <end position="247"/>
    </location>
</feature>
<keyword evidence="1" id="KW-0812">Transmembrane</keyword>
<feature type="transmembrane region" description="Helical" evidence="1">
    <location>
        <begin position="194"/>
        <end position="213"/>
    </location>
</feature>
<feature type="transmembrane region" description="Helical" evidence="1">
    <location>
        <begin position="20"/>
        <end position="39"/>
    </location>
</feature>
<feature type="transmembrane region" description="Helical" evidence="1">
    <location>
        <begin position="102"/>
        <end position="125"/>
    </location>
</feature>
<dbReference type="RefSeq" id="WP_171113451.1">
    <property type="nucleotide sequence ID" value="NZ_CP053097.1"/>
</dbReference>
<accession>A0A6M4JBR7</accession>
<sequence>MFFKEIDFNNNLELTILVNLLIYAFILLAAPVIISLILSAIKPKFSKDKMIYLYAFSTGMFLIIGSAGFIKEAIINLESWFHSNETNGGLKLTGGNVTKEQLYMAIIVGINAIIGLTLVIIWRYISIKKHKGHIHKSHEEHGHSDHIISFNDIDNPKAAWIAILMLLIHRIIDGLVLGLSVYQMTSSNYTNPNIGLIVTFNIHILVENIIIYYRQTQYGQTKWKAIKYNLYTMLLIVPILFVGAFVGKYLDYQKWMIPSFQIIGGVIIVFTAIFELVPEFIHNRNSSVKVLYTTFTFFALSIILTLIMLSFHSHTQPPKLIGQPIENIQGIIKWN</sequence>
<evidence type="ECO:0008006" key="4">
    <source>
        <dbReference type="Google" id="ProtNLM"/>
    </source>
</evidence>
<protein>
    <recommendedName>
        <fullName evidence="4">ZIP Zinc transporter</fullName>
    </recommendedName>
</protein>
<organism evidence="2 3">
    <name type="scientific">Mycoplasma miroungirhinis</name>
    <dbReference type="NCBI Taxonomy" id="754516"/>
    <lineage>
        <taxon>Bacteria</taxon>
        <taxon>Bacillati</taxon>
        <taxon>Mycoplasmatota</taxon>
        <taxon>Mollicutes</taxon>
        <taxon>Mycoplasmataceae</taxon>
        <taxon>Mycoplasma</taxon>
    </lineage>
</organism>
<reference evidence="2 3" key="1">
    <citation type="submission" date="2020-05" db="EMBL/GenBank/DDBJ databases">
        <title>Novel Mycoplasma species detected in Mirounga angustirostris (northern elephant seal) from the USA.</title>
        <authorList>
            <person name="Volokhov D.V."/>
        </authorList>
    </citation>
    <scope>NUCLEOTIDE SEQUENCE [LARGE SCALE GENOMIC DNA]</scope>
    <source>
        <strain evidence="2 3">Mirounga ES2806-NAS</strain>
    </source>
</reference>
<proteinExistence type="predicted"/>
<gene>
    <name evidence="2" type="ORF">HLA92_03120</name>
</gene>
<name>A0A6M4JBR7_9MOLU</name>
<dbReference type="Proteomes" id="UP000502118">
    <property type="component" value="Chromosome"/>
</dbReference>
<keyword evidence="1" id="KW-1133">Transmembrane helix</keyword>
<feature type="transmembrane region" description="Helical" evidence="1">
    <location>
        <begin position="51"/>
        <end position="70"/>
    </location>
</feature>
<keyword evidence="1" id="KW-0472">Membrane</keyword>
<evidence type="ECO:0000313" key="2">
    <source>
        <dbReference type="EMBL" id="QJR44404.1"/>
    </source>
</evidence>
<evidence type="ECO:0000256" key="1">
    <source>
        <dbReference type="SAM" id="Phobius"/>
    </source>
</evidence>
<dbReference type="KEGG" id="mmio:HLA92_03120"/>
<keyword evidence="3" id="KW-1185">Reference proteome</keyword>
<feature type="transmembrane region" description="Helical" evidence="1">
    <location>
        <begin position="259"/>
        <end position="278"/>
    </location>
</feature>
<evidence type="ECO:0000313" key="3">
    <source>
        <dbReference type="Proteomes" id="UP000502118"/>
    </source>
</evidence>
<dbReference type="AlphaFoldDB" id="A0A6M4JBR7"/>
<dbReference type="EMBL" id="CP053097">
    <property type="protein sequence ID" value="QJR44404.1"/>
    <property type="molecule type" value="Genomic_DNA"/>
</dbReference>